<reference evidence="1 2" key="1">
    <citation type="submission" date="2019-06" db="EMBL/GenBank/DDBJ databases">
        <title>Analysis of the biodiversity of Brassica napus bacterial endophytes for the selection of potential efficient biofertilizers for rapeseed crops.</title>
        <authorList>
            <person name="Jimenez-Gomez A."/>
            <person name="Saati-Santamaria Z."/>
            <person name="Menendez E."/>
            <person name="Rivas R."/>
            <person name="Mateos P.F."/>
            <person name="Velazquez E."/>
            <person name="Garcia-Fraile P."/>
        </authorList>
    </citation>
    <scope>NUCLEOTIDE SEQUENCE [LARGE SCALE GENOMIC DNA]</scope>
    <source>
        <strain evidence="1 2">CDVBN10</strain>
    </source>
</reference>
<evidence type="ECO:0000313" key="1">
    <source>
        <dbReference type="EMBL" id="MBA1377137.1"/>
    </source>
</evidence>
<organism evidence="1 2">
    <name type="scientific">Pseudomonas brassicacearum subsp. neoaurantiaca</name>
    <dbReference type="NCBI Taxonomy" id="494916"/>
    <lineage>
        <taxon>Bacteria</taxon>
        <taxon>Pseudomonadati</taxon>
        <taxon>Pseudomonadota</taxon>
        <taxon>Gammaproteobacteria</taxon>
        <taxon>Pseudomonadales</taxon>
        <taxon>Pseudomonadaceae</taxon>
        <taxon>Pseudomonas</taxon>
    </lineage>
</organism>
<sequence>MARELAPAGLRSRPLEQAPRWVRLIGFGLLGVAAQPSGSKLPRHGDWGSWENGLSTLPLWRGDLSPLDCAAGPWSSR</sequence>
<protein>
    <submittedName>
        <fullName evidence="1">Uncharacterized protein</fullName>
    </submittedName>
</protein>
<name>A0A7V8UB43_9PSED</name>
<gene>
    <name evidence="1" type="ORF">FHK92_04795</name>
</gene>
<evidence type="ECO:0000313" key="2">
    <source>
        <dbReference type="Proteomes" id="UP000572407"/>
    </source>
</evidence>
<dbReference type="AlphaFoldDB" id="A0A7V8UB43"/>
<comment type="caution">
    <text evidence="1">The sequence shown here is derived from an EMBL/GenBank/DDBJ whole genome shotgun (WGS) entry which is preliminary data.</text>
</comment>
<proteinExistence type="predicted"/>
<accession>A0A7V8UB43</accession>
<dbReference type="EMBL" id="VDLV01000006">
    <property type="protein sequence ID" value="MBA1377137.1"/>
    <property type="molecule type" value="Genomic_DNA"/>
</dbReference>
<dbReference type="Proteomes" id="UP000572407">
    <property type="component" value="Unassembled WGS sequence"/>
</dbReference>